<comment type="caution">
    <text evidence="2">The sequence shown here is derived from an EMBL/GenBank/DDBJ whole genome shotgun (WGS) entry which is preliminary data.</text>
</comment>
<feature type="region of interest" description="Disordered" evidence="1">
    <location>
        <begin position="1"/>
        <end position="31"/>
    </location>
</feature>
<dbReference type="EMBL" id="CAKXAJ010025628">
    <property type="protein sequence ID" value="CAH2242163.1"/>
    <property type="molecule type" value="Genomic_DNA"/>
</dbReference>
<evidence type="ECO:0000313" key="3">
    <source>
        <dbReference type="Proteomes" id="UP000838756"/>
    </source>
</evidence>
<dbReference type="Proteomes" id="UP000838756">
    <property type="component" value="Unassembled WGS sequence"/>
</dbReference>
<sequence length="86" mass="9487">MKLKSEITNVSSDEIRENNQSPITEDDAEGNQLISYTGNIPDFGDISMPDLECENSQEECLSPRPGSSMLNTPQVTLQSPSYPVRP</sequence>
<dbReference type="OrthoDB" id="7461764at2759"/>
<accession>A0A8S4RUJ3</accession>
<feature type="compositionally biased region" description="Polar residues" evidence="1">
    <location>
        <begin position="1"/>
        <end position="23"/>
    </location>
</feature>
<keyword evidence="3" id="KW-1185">Reference proteome</keyword>
<proteinExistence type="predicted"/>
<organism evidence="2 3">
    <name type="scientific">Pararge aegeria aegeria</name>
    <dbReference type="NCBI Taxonomy" id="348720"/>
    <lineage>
        <taxon>Eukaryota</taxon>
        <taxon>Metazoa</taxon>
        <taxon>Ecdysozoa</taxon>
        <taxon>Arthropoda</taxon>
        <taxon>Hexapoda</taxon>
        <taxon>Insecta</taxon>
        <taxon>Pterygota</taxon>
        <taxon>Neoptera</taxon>
        <taxon>Endopterygota</taxon>
        <taxon>Lepidoptera</taxon>
        <taxon>Glossata</taxon>
        <taxon>Ditrysia</taxon>
        <taxon>Papilionoidea</taxon>
        <taxon>Nymphalidae</taxon>
        <taxon>Satyrinae</taxon>
        <taxon>Satyrini</taxon>
        <taxon>Parargina</taxon>
        <taxon>Pararge</taxon>
    </lineage>
</organism>
<gene>
    <name evidence="2" type="primary">jg22876</name>
    <name evidence="2" type="ORF">PAEG_LOCUS18515</name>
</gene>
<dbReference type="AlphaFoldDB" id="A0A8S4RUJ3"/>
<name>A0A8S4RUJ3_9NEOP</name>
<feature type="compositionally biased region" description="Polar residues" evidence="1">
    <location>
        <begin position="68"/>
        <end position="86"/>
    </location>
</feature>
<protein>
    <submittedName>
        <fullName evidence="2">Jg22876 protein</fullName>
    </submittedName>
</protein>
<reference evidence="2" key="1">
    <citation type="submission" date="2022-03" db="EMBL/GenBank/DDBJ databases">
        <authorList>
            <person name="Lindestad O."/>
        </authorList>
    </citation>
    <scope>NUCLEOTIDE SEQUENCE</scope>
</reference>
<evidence type="ECO:0000256" key="1">
    <source>
        <dbReference type="SAM" id="MobiDB-lite"/>
    </source>
</evidence>
<evidence type="ECO:0000313" key="2">
    <source>
        <dbReference type="EMBL" id="CAH2242163.1"/>
    </source>
</evidence>
<feature type="region of interest" description="Disordered" evidence="1">
    <location>
        <begin position="54"/>
        <end position="86"/>
    </location>
</feature>